<evidence type="ECO:0000313" key="2">
    <source>
        <dbReference type="Proteomes" id="UP000789390"/>
    </source>
</evidence>
<proteinExistence type="predicted"/>
<keyword evidence="2" id="KW-1185">Reference proteome</keyword>
<dbReference type="Proteomes" id="UP000789390">
    <property type="component" value="Unassembled WGS sequence"/>
</dbReference>
<comment type="caution">
    <text evidence="1">The sequence shown here is derived from an EMBL/GenBank/DDBJ whole genome shotgun (WGS) entry which is preliminary data.</text>
</comment>
<evidence type="ECO:0000313" key="1">
    <source>
        <dbReference type="EMBL" id="CAH0106339.1"/>
    </source>
</evidence>
<dbReference type="OrthoDB" id="6368444at2759"/>
<dbReference type="AlphaFoldDB" id="A0A8J2RUT7"/>
<protein>
    <submittedName>
        <fullName evidence="1">Uncharacterized protein</fullName>
    </submittedName>
</protein>
<name>A0A8J2RUT7_9CRUS</name>
<reference evidence="1" key="1">
    <citation type="submission" date="2021-11" db="EMBL/GenBank/DDBJ databases">
        <authorList>
            <person name="Schell T."/>
        </authorList>
    </citation>
    <scope>NUCLEOTIDE SEQUENCE</scope>
    <source>
        <strain evidence="1">M5</strain>
    </source>
</reference>
<dbReference type="EMBL" id="CAKKLH010000223">
    <property type="protein sequence ID" value="CAH0106339.1"/>
    <property type="molecule type" value="Genomic_DNA"/>
</dbReference>
<organism evidence="1 2">
    <name type="scientific">Daphnia galeata</name>
    <dbReference type="NCBI Taxonomy" id="27404"/>
    <lineage>
        <taxon>Eukaryota</taxon>
        <taxon>Metazoa</taxon>
        <taxon>Ecdysozoa</taxon>
        <taxon>Arthropoda</taxon>
        <taxon>Crustacea</taxon>
        <taxon>Branchiopoda</taxon>
        <taxon>Diplostraca</taxon>
        <taxon>Cladocera</taxon>
        <taxon>Anomopoda</taxon>
        <taxon>Daphniidae</taxon>
        <taxon>Daphnia</taxon>
    </lineage>
</organism>
<gene>
    <name evidence="1" type="ORF">DGAL_LOCUS9493</name>
</gene>
<sequence>MLLRETHFSLTIPNLQEQSLCMGHQLKRCKTKAFVVVSPGQFHQEWVERHWPAPYFRSQHVTSNYHPFYYDRLYGVNPLFHQMRPISRFPQYDFNESEFPNEQPRIKGLTRHRPNVASDQEPRFFLKNVASVYSSAFAKTVTFTYTSSVTLTSVQTCIAAINILDAKKTTFCRRKRDILDNLSDGKEDFQFDIVPSELQQVMPTVLPSLDFMLDDYMSKDAATSPDNIHQVNPDEMSFQDVTTSFNDPNQVSSPIQVPELLSWLNSFRGKLLLNSSLVSKTVTSFSFTSTIVTKTVPIAGEAQIKCLPLGWDVCY</sequence>
<accession>A0A8J2RUT7</accession>